<gene>
    <name evidence="5" type="ORF">BEE62_15195</name>
</gene>
<evidence type="ECO:0000256" key="1">
    <source>
        <dbReference type="ARBA" id="ARBA00006538"/>
    </source>
</evidence>
<evidence type="ECO:0000256" key="2">
    <source>
        <dbReference type="ARBA" id="ARBA00022801"/>
    </source>
</evidence>
<keyword evidence="6" id="KW-1185">Reference proteome</keyword>
<dbReference type="InterPro" id="IPR049449">
    <property type="entry name" value="TesB_ACOT8-like_N"/>
</dbReference>
<dbReference type="GO" id="GO:0009062">
    <property type="term" value="P:fatty acid catabolic process"/>
    <property type="evidence" value="ECO:0007669"/>
    <property type="project" value="TreeGrafter"/>
</dbReference>
<dbReference type="RefSeq" id="WP_072678048.1">
    <property type="nucleotide sequence ID" value="NZ_MPKY01000001.1"/>
</dbReference>
<comment type="caution">
    <text evidence="5">The sequence shown here is derived from an EMBL/GenBank/DDBJ whole genome shotgun (WGS) entry which is preliminary data.</text>
</comment>
<organism evidence="5 6">
    <name type="scientific">Marinobacter nauticus</name>
    <name type="common">Marinobacter hydrocarbonoclasticus</name>
    <name type="synonym">Marinobacter aquaeolei</name>
    <dbReference type="NCBI Taxonomy" id="2743"/>
    <lineage>
        <taxon>Bacteria</taxon>
        <taxon>Pseudomonadati</taxon>
        <taxon>Pseudomonadota</taxon>
        <taxon>Gammaproteobacteria</taxon>
        <taxon>Pseudomonadales</taxon>
        <taxon>Marinobacteraceae</taxon>
        <taxon>Marinobacter</taxon>
    </lineage>
</organism>
<dbReference type="Pfam" id="PF20789">
    <property type="entry name" value="4HBT_3C"/>
    <property type="match status" value="1"/>
</dbReference>
<dbReference type="SUPFAM" id="SSF54637">
    <property type="entry name" value="Thioesterase/thiol ester dehydrase-isomerase"/>
    <property type="match status" value="2"/>
</dbReference>
<dbReference type="AlphaFoldDB" id="A0A1M2V129"/>
<dbReference type="PANTHER" id="PTHR11066">
    <property type="entry name" value="ACYL-COA THIOESTERASE"/>
    <property type="match status" value="1"/>
</dbReference>
<name>A0A1M2V129_MARNT</name>
<dbReference type="Proteomes" id="UP000183986">
    <property type="component" value="Unassembled WGS sequence"/>
</dbReference>
<dbReference type="InterPro" id="IPR049450">
    <property type="entry name" value="ACOT8-like_C"/>
</dbReference>
<feature type="domain" description="Acyl-CoA thioesterase-like C-terminal" evidence="4">
    <location>
        <begin position="124"/>
        <end position="260"/>
    </location>
</feature>
<dbReference type="PANTHER" id="PTHR11066:SF34">
    <property type="entry name" value="ACYL-COENZYME A THIOESTERASE 8"/>
    <property type="match status" value="1"/>
</dbReference>
<sequence length="262" mass="27997">MTFDELLNLVSEGRDVVIPASWGQGRATFGGLVAALAFDVMASKVAPGRAMRAMQVSFVGPVEPDVPAVFEAELLREGKAVSQVQGRILQNGETRLACLASFGGDRESSVQVAPSPAPAAIPVDQCQELPYIPGVTPEFTQHIDMRWAFGNMPFSGKGGRDMGGWMQFRETPSALTDAHIVALVDAWPPALLPHLKGPAPASSLSWALEIVHPRPTMKPGEWLLYRATIDQAGAGYGHTHAGIWTESGELVALSRQTVTVFG</sequence>
<evidence type="ECO:0000259" key="3">
    <source>
        <dbReference type="Pfam" id="PF13622"/>
    </source>
</evidence>
<dbReference type="Pfam" id="PF13622">
    <property type="entry name" value="4HBT_3"/>
    <property type="match status" value="1"/>
</dbReference>
<dbReference type="Gene3D" id="2.40.160.210">
    <property type="entry name" value="Acyl-CoA thioesterase, double hotdog domain"/>
    <property type="match status" value="1"/>
</dbReference>
<protein>
    <submittedName>
        <fullName evidence="5">Acyl-CoA thioesterase II</fullName>
    </submittedName>
</protein>
<dbReference type="GO" id="GO:0006637">
    <property type="term" value="P:acyl-CoA metabolic process"/>
    <property type="evidence" value="ECO:0007669"/>
    <property type="project" value="InterPro"/>
</dbReference>
<evidence type="ECO:0000259" key="4">
    <source>
        <dbReference type="Pfam" id="PF20789"/>
    </source>
</evidence>
<feature type="domain" description="Acyl-CoA thioesterase-like N-terminal HotDog" evidence="3">
    <location>
        <begin position="19"/>
        <end position="103"/>
    </location>
</feature>
<dbReference type="GO" id="GO:0047617">
    <property type="term" value="F:fatty acyl-CoA hydrolase activity"/>
    <property type="evidence" value="ECO:0007669"/>
    <property type="project" value="InterPro"/>
</dbReference>
<dbReference type="CDD" id="cd03444">
    <property type="entry name" value="Thioesterase_II_repeat1"/>
    <property type="match status" value="1"/>
</dbReference>
<dbReference type="GO" id="GO:0005829">
    <property type="term" value="C:cytosol"/>
    <property type="evidence" value="ECO:0007669"/>
    <property type="project" value="TreeGrafter"/>
</dbReference>
<comment type="similarity">
    <text evidence="1">Belongs to the C/M/P thioester hydrolase family.</text>
</comment>
<reference evidence="5" key="1">
    <citation type="submission" date="2016-11" db="EMBL/GenBank/DDBJ databases">
        <title>Draft Genome Sequence of Marinobacter hydrocarbonoclasticus strain STW2, a polyaromatic aromatic hydrocarbon degrading and denitrifying bacterium from rhizosphere of Seagrass Enhalus acodoides.</title>
        <authorList>
            <person name="Ling J."/>
            <person name="Dong J."/>
        </authorList>
    </citation>
    <scope>NUCLEOTIDE SEQUENCE [LARGE SCALE GENOMIC DNA]</scope>
    <source>
        <strain evidence="5">STW2</strain>
    </source>
</reference>
<dbReference type="InterPro" id="IPR003703">
    <property type="entry name" value="Acyl_CoA_thio"/>
</dbReference>
<dbReference type="InterPro" id="IPR042171">
    <property type="entry name" value="Acyl-CoA_hotdog"/>
</dbReference>
<dbReference type="OrthoDB" id="7059210at2"/>
<evidence type="ECO:0000313" key="5">
    <source>
        <dbReference type="EMBL" id="OJT01288.1"/>
    </source>
</evidence>
<dbReference type="EMBL" id="MPKY01000001">
    <property type="protein sequence ID" value="OJT01288.1"/>
    <property type="molecule type" value="Genomic_DNA"/>
</dbReference>
<keyword evidence="2" id="KW-0378">Hydrolase</keyword>
<dbReference type="InterPro" id="IPR029069">
    <property type="entry name" value="HotDog_dom_sf"/>
</dbReference>
<evidence type="ECO:0000313" key="6">
    <source>
        <dbReference type="Proteomes" id="UP000183986"/>
    </source>
</evidence>
<accession>A0A1M2V129</accession>
<proteinExistence type="inferred from homology"/>
<dbReference type="CDD" id="cd03445">
    <property type="entry name" value="Thioesterase_II_repeat2"/>
    <property type="match status" value="1"/>
</dbReference>